<evidence type="ECO:0000259" key="4">
    <source>
        <dbReference type="PROSITE" id="PS50995"/>
    </source>
</evidence>
<dbReference type="Gene3D" id="1.10.10.10">
    <property type="entry name" value="Winged helix-like DNA-binding domain superfamily/Winged helix DNA-binding domain"/>
    <property type="match status" value="1"/>
</dbReference>
<dbReference type="PANTHER" id="PTHR42756">
    <property type="entry name" value="TRANSCRIPTIONAL REGULATOR, MARR"/>
    <property type="match status" value="1"/>
</dbReference>
<keyword evidence="3" id="KW-0804">Transcription</keyword>
<protein>
    <submittedName>
        <fullName evidence="5">MarR family transcriptional regulator</fullName>
    </submittedName>
</protein>
<dbReference type="SUPFAM" id="SSF46785">
    <property type="entry name" value="Winged helix' DNA-binding domain"/>
    <property type="match status" value="1"/>
</dbReference>
<dbReference type="GO" id="GO:0003700">
    <property type="term" value="F:DNA-binding transcription factor activity"/>
    <property type="evidence" value="ECO:0007669"/>
    <property type="project" value="InterPro"/>
</dbReference>
<sequence>MSGGRKMTDKPLLEAYVDAYFSTFKNINELISEPMAQYHLSFEQYRILSDIANDPTISLTAIVAKRGVTKPAVARQIRVLRNLNYVTQSKFEADRRRNTLQLTPLGKQVEAAITKEASERFNEWVNALGVRKAKQFVKLLNEIGTKVIQPRQAAKKEQ</sequence>
<evidence type="ECO:0000256" key="2">
    <source>
        <dbReference type="ARBA" id="ARBA00023125"/>
    </source>
</evidence>
<dbReference type="EMBL" id="AZCT01000005">
    <property type="protein sequence ID" value="KRK12622.1"/>
    <property type="molecule type" value="Genomic_DNA"/>
</dbReference>
<dbReference type="PANTHER" id="PTHR42756:SF1">
    <property type="entry name" value="TRANSCRIPTIONAL REPRESSOR OF EMRAB OPERON"/>
    <property type="match status" value="1"/>
</dbReference>
<dbReference type="InterPro" id="IPR036390">
    <property type="entry name" value="WH_DNA-bd_sf"/>
</dbReference>
<feature type="domain" description="HTH marR-type" evidence="4">
    <location>
        <begin position="1"/>
        <end position="145"/>
    </location>
</feature>
<dbReference type="InterPro" id="IPR000835">
    <property type="entry name" value="HTH_MarR-typ"/>
</dbReference>
<gene>
    <name evidence="5" type="ORF">FD51_GL002498</name>
</gene>
<evidence type="ECO:0000313" key="6">
    <source>
        <dbReference type="Proteomes" id="UP000051984"/>
    </source>
</evidence>
<keyword evidence="1" id="KW-0805">Transcription regulation</keyword>
<dbReference type="InterPro" id="IPR036388">
    <property type="entry name" value="WH-like_DNA-bd_sf"/>
</dbReference>
<evidence type="ECO:0000256" key="3">
    <source>
        <dbReference type="ARBA" id="ARBA00023163"/>
    </source>
</evidence>
<dbReference type="SMART" id="SM00347">
    <property type="entry name" value="HTH_MARR"/>
    <property type="match status" value="1"/>
</dbReference>
<comment type="caution">
    <text evidence="5">The sequence shown here is derived from an EMBL/GenBank/DDBJ whole genome shotgun (WGS) entry which is preliminary data.</text>
</comment>
<evidence type="ECO:0000256" key="1">
    <source>
        <dbReference type="ARBA" id="ARBA00023015"/>
    </source>
</evidence>
<dbReference type="eggNOG" id="COG1846">
    <property type="taxonomic scope" value="Bacteria"/>
</dbReference>
<dbReference type="PROSITE" id="PS50995">
    <property type="entry name" value="HTH_MARR_2"/>
    <property type="match status" value="1"/>
</dbReference>
<organism evidence="5 6">
    <name type="scientific">Lacticaseibacillus zeae DSM 20178 = KCTC 3804</name>
    <dbReference type="NCBI Taxonomy" id="1423816"/>
    <lineage>
        <taxon>Bacteria</taxon>
        <taxon>Bacillati</taxon>
        <taxon>Bacillota</taxon>
        <taxon>Bacilli</taxon>
        <taxon>Lactobacillales</taxon>
        <taxon>Lactobacillaceae</taxon>
        <taxon>Lacticaseibacillus</taxon>
    </lineage>
</organism>
<name>A0A0R1EUD9_LACZE</name>
<dbReference type="GO" id="GO:0003677">
    <property type="term" value="F:DNA binding"/>
    <property type="evidence" value="ECO:0007669"/>
    <property type="project" value="UniProtKB-KW"/>
</dbReference>
<dbReference type="PATRIC" id="fig|1423816.3.peg.2602"/>
<dbReference type="AlphaFoldDB" id="A0A0R1EUD9"/>
<evidence type="ECO:0000313" key="5">
    <source>
        <dbReference type="EMBL" id="KRK12622.1"/>
    </source>
</evidence>
<proteinExistence type="predicted"/>
<dbReference type="Pfam" id="PF12802">
    <property type="entry name" value="MarR_2"/>
    <property type="match status" value="1"/>
</dbReference>
<dbReference type="Proteomes" id="UP000051984">
    <property type="component" value="Unassembled WGS sequence"/>
</dbReference>
<reference evidence="5 6" key="1">
    <citation type="journal article" date="2015" name="Genome Announc.">
        <title>Expanding the biotechnology potential of lactobacilli through comparative genomics of 213 strains and associated genera.</title>
        <authorList>
            <person name="Sun Z."/>
            <person name="Harris H.M."/>
            <person name="McCann A."/>
            <person name="Guo C."/>
            <person name="Argimon S."/>
            <person name="Zhang W."/>
            <person name="Yang X."/>
            <person name="Jeffery I.B."/>
            <person name="Cooney J.C."/>
            <person name="Kagawa T.F."/>
            <person name="Liu W."/>
            <person name="Song Y."/>
            <person name="Salvetti E."/>
            <person name="Wrobel A."/>
            <person name="Rasinkangas P."/>
            <person name="Parkhill J."/>
            <person name="Rea M.C."/>
            <person name="O'Sullivan O."/>
            <person name="Ritari J."/>
            <person name="Douillard F.P."/>
            <person name="Paul Ross R."/>
            <person name="Yang R."/>
            <person name="Briner A.E."/>
            <person name="Felis G.E."/>
            <person name="de Vos W.M."/>
            <person name="Barrangou R."/>
            <person name="Klaenhammer T.R."/>
            <person name="Caufield P.W."/>
            <person name="Cui Y."/>
            <person name="Zhang H."/>
            <person name="O'Toole P.W."/>
        </authorList>
    </citation>
    <scope>NUCLEOTIDE SEQUENCE [LARGE SCALE GENOMIC DNA]</scope>
    <source>
        <strain evidence="5 6">DSM 20178</strain>
    </source>
</reference>
<accession>A0A0R1EUD9</accession>
<keyword evidence="2" id="KW-0238">DNA-binding</keyword>